<dbReference type="GO" id="GO:0009399">
    <property type="term" value="P:nitrogen fixation"/>
    <property type="evidence" value="ECO:0007669"/>
    <property type="project" value="InterPro"/>
</dbReference>
<evidence type="ECO:0000313" key="2">
    <source>
        <dbReference type="Proteomes" id="UP000252707"/>
    </source>
</evidence>
<dbReference type="RefSeq" id="WP_114278154.1">
    <property type="nucleotide sequence ID" value="NZ_QPJY01000001.1"/>
</dbReference>
<dbReference type="Pfam" id="PF04891">
    <property type="entry name" value="NifQ"/>
    <property type="match status" value="1"/>
</dbReference>
<dbReference type="GO" id="GO:0030151">
    <property type="term" value="F:molybdenum ion binding"/>
    <property type="evidence" value="ECO:0007669"/>
    <property type="project" value="InterPro"/>
</dbReference>
<protein>
    <submittedName>
        <fullName evidence="1">Nitrogen fixation protein NifQ</fullName>
    </submittedName>
</protein>
<comment type="caution">
    <text evidence="1">The sequence shown here is derived from an EMBL/GenBank/DDBJ whole genome shotgun (WGS) entry which is preliminary data.</text>
</comment>
<dbReference type="AlphaFoldDB" id="A0A369CLJ0"/>
<accession>A0A369CLJ0</accession>
<name>A0A369CLJ0_9GAMM</name>
<proteinExistence type="predicted"/>
<dbReference type="OrthoDB" id="192277at2"/>
<evidence type="ECO:0000313" key="1">
    <source>
        <dbReference type="EMBL" id="RCX33297.1"/>
    </source>
</evidence>
<organism evidence="1 2">
    <name type="scientific">Thioalbus denitrificans</name>
    <dbReference type="NCBI Taxonomy" id="547122"/>
    <lineage>
        <taxon>Bacteria</taxon>
        <taxon>Pseudomonadati</taxon>
        <taxon>Pseudomonadota</taxon>
        <taxon>Gammaproteobacteria</taxon>
        <taxon>Chromatiales</taxon>
        <taxon>Ectothiorhodospiraceae</taxon>
        <taxon>Thioalbus</taxon>
    </lineage>
</organism>
<dbReference type="Proteomes" id="UP000252707">
    <property type="component" value="Unassembled WGS sequence"/>
</dbReference>
<gene>
    <name evidence="1" type="ORF">DFQ59_101598</name>
</gene>
<dbReference type="InterPro" id="IPR006975">
    <property type="entry name" value="NifQ"/>
</dbReference>
<sequence>MRDSLFSWLTAHAGADDFDSYALACVIAARCADDEGALHDQLGLDEAALQELLEAYFPAALKGWDTRICFKVHAHFQAMNPFTCRHCGMAVADGRLWRPDAEALPAEPAQKGFLADEFQDLRELLLEHRSDEGHVSFLFASILAATALRANHLWEDFGVHDRTEISQLLHRHFPSLAAKNTGNRMRWKKFFYKQLCDRAEVNLCKAPNCQVCDEYSVCFGPEDAETSAEQGVSWALQERR</sequence>
<dbReference type="EMBL" id="QPJY01000001">
    <property type="protein sequence ID" value="RCX33297.1"/>
    <property type="molecule type" value="Genomic_DNA"/>
</dbReference>
<keyword evidence="2" id="KW-1185">Reference proteome</keyword>
<reference evidence="1 2" key="1">
    <citation type="submission" date="2018-07" db="EMBL/GenBank/DDBJ databases">
        <title>Genomic Encyclopedia of Type Strains, Phase IV (KMG-IV): sequencing the most valuable type-strain genomes for metagenomic binning, comparative biology and taxonomic classification.</title>
        <authorList>
            <person name="Goeker M."/>
        </authorList>
    </citation>
    <scope>NUCLEOTIDE SEQUENCE [LARGE SCALE GENOMIC DNA]</scope>
    <source>
        <strain evidence="1 2">DSM 26407</strain>
    </source>
</reference>